<reference evidence="2 3" key="1">
    <citation type="journal article" date="2019" name="Commun. Biol.">
        <title>The bagworm genome reveals a unique fibroin gene that provides high tensile strength.</title>
        <authorList>
            <person name="Kono N."/>
            <person name="Nakamura H."/>
            <person name="Ohtoshi R."/>
            <person name="Tomita M."/>
            <person name="Numata K."/>
            <person name="Arakawa K."/>
        </authorList>
    </citation>
    <scope>NUCLEOTIDE SEQUENCE [LARGE SCALE GENOMIC DNA]</scope>
</reference>
<gene>
    <name evidence="2" type="ORF">EVAR_75837_1</name>
</gene>
<feature type="region of interest" description="Disordered" evidence="1">
    <location>
        <begin position="90"/>
        <end position="118"/>
    </location>
</feature>
<dbReference type="Proteomes" id="UP000299102">
    <property type="component" value="Unassembled WGS sequence"/>
</dbReference>
<proteinExistence type="predicted"/>
<dbReference type="EMBL" id="BGZK01000051">
    <property type="protein sequence ID" value="GBP12424.1"/>
    <property type="molecule type" value="Genomic_DNA"/>
</dbReference>
<evidence type="ECO:0000313" key="3">
    <source>
        <dbReference type="Proteomes" id="UP000299102"/>
    </source>
</evidence>
<name>A0A4C1TE56_EUMVA</name>
<organism evidence="2 3">
    <name type="scientific">Eumeta variegata</name>
    <name type="common">Bagworm moth</name>
    <name type="synonym">Eumeta japonica</name>
    <dbReference type="NCBI Taxonomy" id="151549"/>
    <lineage>
        <taxon>Eukaryota</taxon>
        <taxon>Metazoa</taxon>
        <taxon>Ecdysozoa</taxon>
        <taxon>Arthropoda</taxon>
        <taxon>Hexapoda</taxon>
        <taxon>Insecta</taxon>
        <taxon>Pterygota</taxon>
        <taxon>Neoptera</taxon>
        <taxon>Endopterygota</taxon>
        <taxon>Lepidoptera</taxon>
        <taxon>Glossata</taxon>
        <taxon>Ditrysia</taxon>
        <taxon>Tineoidea</taxon>
        <taxon>Psychidae</taxon>
        <taxon>Oiketicinae</taxon>
        <taxon>Eumeta</taxon>
    </lineage>
</organism>
<comment type="caution">
    <text evidence="2">The sequence shown here is derived from an EMBL/GenBank/DDBJ whole genome shotgun (WGS) entry which is preliminary data.</text>
</comment>
<evidence type="ECO:0000313" key="2">
    <source>
        <dbReference type="EMBL" id="GBP12424.1"/>
    </source>
</evidence>
<dbReference type="AlphaFoldDB" id="A0A4C1TE56"/>
<accession>A0A4C1TE56</accession>
<evidence type="ECO:0000256" key="1">
    <source>
        <dbReference type="SAM" id="MobiDB-lite"/>
    </source>
</evidence>
<feature type="compositionally biased region" description="Low complexity" evidence="1">
    <location>
        <begin position="108"/>
        <end position="117"/>
    </location>
</feature>
<keyword evidence="3" id="KW-1185">Reference proteome</keyword>
<protein>
    <submittedName>
        <fullName evidence="2">Uncharacterized protein</fullName>
    </submittedName>
</protein>
<sequence>MRSVRFSLGVRAIGVRINKCRAAGAARARARARAAHVPCNFRSSLSGALRKRAGFNPSTSPCTAPRLQLHFEYLKSRGCLVGSGRLASNYRQVPPNEPGPRARRDRAGAAAAPAGPALHSPSNFVNSRKLNVFCAIIWQLFGNEQRNCPVLTELMCR</sequence>